<dbReference type="AlphaFoldDB" id="A0A1V0UPB1"/>
<reference evidence="1 2" key="1">
    <citation type="submission" date="2017-03" db="EMBL/GenBank/DDBJ databases">
        <title>Paenibacillus larvae genome sequencing.</title>
        <authorList>
            <person name="Dingman D.W."/>
        </authorList>
    </citation>
    <scope>NUCLEOTIDE SEQUENCE [LARGE SCALE GENOMIC DNA]</scope>
    <source>
        <strain evidence="1 2">SAG 10367</strain>
    </source>
</reference>
<proteinExistence type="predicted"/>
<sequence length="61" mass="7414">MFFHKTKFMFNSDKRINSYKIEIRFKIGLIKVELFAEKILLSVNWMQYGLKQVPETIKSRE</sequence>
<evidence type="ECO:0000313" key="2">
    <source>
        <dbReference type="Proteomes" id="UP000192727"/>
    </source>
</evidence>
<protein>
    <submittedName>
        <fullName evidence="1">Uncharacterized protein</fullName>
    </submittedName>
</protein>
<name>A0A1V0UPB1_9BACL</name>
<gene>
    <name evidence="1" type="ORF">B7C51_01670</name>
</gene>
<evidence type="ECO:0000313" key="1">
    <source>
        <dbReference type="EMBL" id="ARF66798.1"/>
    </source>
</evidence>
<dbReference type="EMBL" id="CP020557">
    <property type="protein sequence ID" value="ARF66798.1"/>
    <property type="molecule type" value="Genomic_DNA"/>
</dbReference>
<organism evidence="1 2">
    <name type="scientific">Paenibacillus larvae subsp. pulvifaciens</name>
    <dbReference type="NCBI Taxonomy" id="1477"/>
    <lineage>
        <taxon>Bacteria</taxon>
        <taxon>Bacillati</taxon>
        <taxon>Bacillota</taxon>
        <taxon>Bacilli</taxon>
        <taxon>Bacillales</taxon>
        <taxon>Paenibacillaceae</taxon>
        <taxon>Paenibacillus</taxon>
    </lineage>
</organism>
<dbReference type="Proteomes" id="UP000192727">
    <property type="component" value="Chromosome"/>
</dbReference>
<accession>A0A1V0UPB1</accession>